<dbReference type="AlphaFoldDB" id="N4WUD7"/>
<dbReference type="OrthoDB" id="2912248at2"/>
<gene>
    <name evidence="1" type="ORF">J416_09544</name>
</gene>
<dbReference type="RefSeq" id="WP_003469063.1">
    <property type="nucleotide sequence ID" value="NZ_APML01000033.1"/>
</dbReference>
<proteinExistence type="predicted"/>
<reference evidence="1 2" key="1">
    <citation type="submission" date="2013-03" db="EMBL/GenBank/DDBJ databases">
        <title>Draft genome sequence of Gracibacillus halophilus YIM-C55.5, a moderately halophilic and thermophilic organism from the Xiaochaidamu salt lake.</title>
        <authorList>
            <person name="Sugumar T."/>
            <person name="Polireddy D.R."/>
            <person name="Antony A."/>
            <person name="Madhava Y.R."/>
            <person name="Sivakumar N."/>
        </authorList>
    </citation>
    <scope>NUCLEOTIDE SEQUENCE [LARGE SCALE GENOMIC DNA]</scope>
    <source>
        <strain evidence="1 2">YIM-C55.5</strain>
    </source>
</reference>
<organism evidence="1 2">
    <name type="scientific">Gracilibacillus halophilus YIM-C55.5</name>
    <dbReference type="NCBI Taxonomy" id="1308866"/>
    <lineage>
        <taxon>Bacteria</taxon>
        <taxon>Bacillati</taxon>
        <taxon>Bacillota</taxon>
        <taxon>Bacilli</taxon>
        <taxon>Bacillales</taxon>
        <taxon>Bacillaceae</taxon>
        <taxon>Gracilibacillus</taxon>
    </lineage>
</organism>
<sequence>MNVMVTSVNVKYDNEGNQNGVQVQFKASNKERTINANGFIPLTNEQYEGNESIDKLTGIVRQEFANQIMEEPNT</sequence>
<dbReference type="PATRIC" id="fig|1308866.3.peg.1935"/>
<name>N4WUD7_9BACI</name>
<evidence type="ECO:0000313" key="2">
    <source>
        <dbReference type="Proteomes" id="UP000012283"/>
    </source>
</evidence>
<accession>N4WUD7</accession>
<evidence type="ECO:0000313" key="1">
    <source>
        <dbReference type="EMBL" id="ENH96731.1"/>
    </source>
</evidence>
<comment type="caution">
    <text evidence="1">The sequence shown here is derived from an EMBL/GenBank/DDBJ whole genome shotgun (WGS) entry which is preliminary data.</text>
</comment>
<dbReference type="Proteomes" id="UP000012283">
    <property type="component" value="Unassembled WGS sequence"/>
</dbReference>
<dbReference type="STRING" id="1308866.J416_09544"/>
<protein>
    <submittedName>
        <fullName evidence="1">Uncharacterized protein</fullName>
    </submittedName>
</protein>
<keyword evidence="2" id="KW-1185">Reference proteome</keyword>
<dbReference type="EMBL" id="APML01000033">
    <property type="protein sequence ID" value="ENH96731.1"/>
    <property type="molecule type" value="Genomic_DNA"/>
</dbReference>